<dbReference type="EMBL" id="JADAQT010000108">
    <property type="protein sequence ID" value="MBE1878531.1"/>
    <property type="molecule type" value="Genomic_DNA"/>
</dbReference>
<evidence type="ECO:0000259" key="2">
    <source>
        <dbReference type="PROSITE" id="PS50937"/>
    </source>
</evidence>
<sequence length="137" mass="15484">MTQTANARTYTPAEAAAESGFSIDTLRYYEREGLLAPISRTPGGRRTYSAGDLDWLGLVRCLRDTGMPIADLKQYAELCLDATTMDERLALLEVHHQRVQEQVDLLVAQQEKLREKIRWYLANGATRAEQERAAGRE</sequence>
<dbReference type="CDD" id="cd01109">
    <property type="entry name" value="HTH_YyaN"/>
    <property type="match status" value="1"/>
</dbReference>
<organism evidence="3 4">
    <name type="scientific">Myceligenerans pegani</name>
    <dbReference type="NCBI Taxonomy" id="2776917"/>
    <lineage>
        <taxon>Bacteria</taxon>
        <taxon>Bacillati</taxon>
        <taxon>Actinomycetota</taxon>
        <taxon>Actinomycetes</taxon>
        <taxon>Micrococcales</taxon>
        <taxon>Promicromonosporaceae</taxon>
        <taxon>Myceligenerans</taxon>
    </lineage>
</organism>
<evidence type="ECO:0000256" key="1">
    <source>
        <dbReference type="ARBA" id="ARBA00023125"/>
    </source>
</evidence>
<feature type="domain" description="HTH merR-type" evidence="2">
    <location>
        <begin position="9"/>
        <end position="78"/>
    </location>
</feature>
<proteinExistence type="predicted"/>
<protein>
    <submittedName>
        <fullName evidence="3">MerR family transcriptional regulator</fullName>
    </submittedName>
</protein>
<dbReference type="PROSITE" id="PS50937">
    <property type="entry name" value="HTH_MERR_2"/>
    <property type="match status" value="1"/>
</dbReference>
<evidence type="ECO:0000313" key="3">
    <source>
        <dbReference type="EMBL" id="MBE1878531.1"/>
    </source>
</evidence>
<dbReference type="SUPFAM" id="SSF46955">
    <property type="entry name" value="Putative DNA-binding domain"/>
    <property type="match status" value="1"/>
</dbReference>
<dbReference type="Gene3D" id="1.10.1660.10">
    <property type="match status" value="1"/>
</dbReference>
<evidence type="ECO:0000313" key="4">
    <source>
        <dbReference type="Proteomes" id="UP000625527"/>
    </source>
</evidence>
<name>A0ABR9N5I9_9MICO</name>
<dbReference type="RefSeq" id="WP_192865047.1">
    <property type="nucleotide sequence ID" value="NZ_JADAQT010000108.1"/>
</dbReference>
<dbReference type="Proteomes" id="UP000625527">
    <property type="component" value="Unassembled WGS sequence"/>
</dbReference>
<dbReference type="InterPro" id="IPR009061">
    <property type="entry name" value="DNA-bd_dom_put_sf"/>
</dbReference>
<dbReference type="InterPro" id="IPR047057">
    <property type="entry name" value="MerR_fam"/>
</dbReference>
<dbReference type="SMART" id="SM00422">
    <property type="entry name" value="HTH_MERR"/>
    <property type="match status" value="1"/>
</dbReference>
<reference evidence="3 4" key="1">
    <citation type="submission" date="2020-10" db="EMBL/GenBank/DDBJ databases">
        <title>Myceligenerans pegani sp. nov., an endophytic actinomycete isolated from Peganum harmala L. in Xinjiang, China.</title>
        <authorList>
            <person name="Xin L."/>
        </authorList>
    </citation>
    <scope>NUCLEOTIDE SEQUENCE [LARGE SCALE GENOMIC DNA]</scope>
    <source>
        <strain evidence="3 4">TRM65318</strain>
    </source>
</reference>
<comment type="caution">
    <text evidence="3">The sequence shown here is derived from an EMBL/GenBank/DDBJ whole genome shotgun (WGS) entry which is preliminary data.</text>
</comment>
<keyword evidence="1" id="KW-0238">DNA-binding</keyword>
<accession>A0ABR9N5I9</accession>
<keyword evidence="4" id="KW-1185">Reference proteome</keyword>
<dbReference type="InterPro" id="IPR000551">
    <property type="entry name" value="MerR-type_HTH_dom"/>
</dbReference>
<gene>
    <name evidence="3" type="ORF">IHE71_22805</name>
</gene>
<dbReference type="PRINTS" id="PR00040">
    <property type="entry name" value="HTHMERR"/>
</dbReference>
<dbReference type="PANTHER" id="PTHR30204">
    <property type="entry name" value="REDOX-CYCLING DRUG-SENSING TRANSCRIPTIONAL ACTIVATOR SOXR"/>
    <property type="match status" value="1"/>
</dbReference>
<dbReference type="PANTHER" id="PTHR30204:SF98">
    <property type="entry name" value="HTH-TYPE TRANSCRIPTIONAL REGULATOR ADHR"/>
    <property type="match status" value="1"/>
</dbReference>
<dbReference type="Pfam" id="PF13411">
    <property type="entry name" value="MerR_1"/>
    <property type="match status" value="1"/>
</dbReference>